<evidence type="ECO:0000256" key="2">
    <source>
        <dbReference type="ARBA" id="ARBA00022692"/>
    </source>
</evidence>
<gene>
    <name evidence="6" type="ORF">RHIMIDRAFT_62046</name>
</gene>
<feature type="transmembrane region" description="Helical" evidence="5">
    <location>
        <begin position="169"/>
        <end position="189"/>
    </location>
</feature>
<dbReference type="InterPro" id="IPR036259">
    <property type="entry name" value="MFS_trans_sf"/>
</dbReference>
<protein>
    <submittedName>
        <fullName evidence="6">MFS general substrate transporter</fullName>
    </submittedName>
</protein>
<organism evidence="6 7">
    <name type="scientific">Rhizopus microsporus ATCC 52813</name>
    <dbReference type="NCBI Taxonomy" id="1340429"/>
    <lineage>
        <taxon>Eukaryota</taxon>
        <taxon>Fungi</taxon>
        <taxon>Fungi incertae sedis</taxon>
        <taxon>Mucoromycota</taxon>
        <taxon>Mucoromycotina</taxon>
        <taxon>Mucoromycetes</taxon>
        <taxon>Mucorales</taxon>
        <taxon>Mucorineae</taxon>
        <taxon>Rhizopodaceae</taxon>
        <taxon>Rhizopus</taxon>
    </lineage>
</organism>
<evidence type="ECO:0000313" key="7">
    <source>
        <dbReference type="Proteomes" id="UP000242254"/>
    </source>
</evidence>
<feature type="transmembrane region" description="Helical" evidence="5">
    <location>
        <begin position="287"/>
        <end position="309"/>
    </location>
</feature>
<evidence type="ECO:0000256" key="4">
    <source>
        <dbReference type="ARBA" id="ARBA00023136"/>
    </source>
</evidence>
<dbReference type="InterPro" id="IPR011701">
    <property type="entry name" value="MFS"/>
</dbReference>
<dbReference type="InterPro" id="IPR049680">
    <property type="entry name" value="FLVCR1-2_SLC49-like"/>
</dbReference>
<name>A0A2G4T617_RHIZD</name>
<dbReference type="Pfam" id="PF07690">
    <property type="entry name" value="MFS_1"/>
    <property type="match status" value="1"/>
</dbReference>
<dbReference type="RefSeq" id="XP_023470156.1">
    <property type="nucleotide sequence ID" value="XM_023615473.1"/>
</dbReference>
<evidence type="ECO:0000256" key="1">
    <source>
        <dbReference type="ARBA" id="ARBA00004141"/>
    </source>
</evidence>
<dbReference type="EMBL" id="KZ303843">
    <property type="protein sequence ID" value="PHZ16448.1"/>
    <property type="molecule type" value="Genomic_DNA"/>
</dbReference>
<dbReference type="AlphaFoldDB" id="A0A2G4T617"/>
<dbReference type="SUPFAM" id="SSF103473">
    <property type="entry name" value="MFS general substrate transporter"/>
    <property type="match status" value="1"/>
</dbReference>
<feature type="transmembrane region" description="Helical" evidence="5">
    <location>
        <begin position="249"/>
        <end position="275"/>
    </location>
</feature>
<evidence type="ECO:0000313" key="6">
    <source>
        <dbReference type="EMBL" id="PHZ16448.1"/>
    </source>
</evidence>
<feature type="transmembrane region" description="Helical" evidence="5">
    <location>
        <begin position="69"/>
        <end position="87"/>
    </location>
</feature>
<dbReference type="GO" id="GO:0016020">
    <property type="term" value="C:membrane"/>
    <property type="evidence" value="ECO:0007669"/>
    <property type="project" value="UniProtKB-SubCell"/>
</dbReference>
<keyword evidence="4 5" id="KW-0472">Membrane</keyword>
<dbReference type="GeneID" id="35446461"/>
<dbReference type="Proteomes" id="UP000242254">
    <property type="component" value="Unassembled WGS sequence"/>
</dbReference>
<feature type="transmembrane region" description="Helical" evidence="5">
    <location>
        <begin position="201"/>
        <end position="220"/>
    </location>
</feature>
<keyword evidence="7" id="KW-1185">Reference proteome</keyword>
<keyword evidence="3 5" id="KW-1133">Transmembrane helix</keyword>
<sequence>MLFDHREELEPLVTKRKDNWRWLILLSFSFFSFSSALMWITFAPCLYIFTQYYFQVTNTYTTNAINFLSSIYMLIYPFAIQFTFKYFEDPIPNHKPGSGLRRGILIGAILNALAGCIRWLGAVPSLYGFIILFIGQTIAAVAQVFMLAIPPQLAVAWFPEDEVNIATSIAVSANNLGIGVGCALTPIIVKQSTSKVDIPNLLFIQCIMCLIVLFLIWISFERQPPYWRSMMIGMNSTEQAIKLWKQKDFIYMLGAYSIIMGGQCAIITLLAQILIPPFHLQMNEKYVGILGAVMLFGGSFASISTGYYLDKTLKYRKSCTLLALLSAFTILGLYIATEVQSLVGVVITCIGFGIASYAIAPAIFQFASELFYPISEIIPTGYLFTGGNIGGVLLVALMGWSENPADRFSMRLPIVCLTLAMFASVFMMLQVKGTLKRTSQIH</sequence>
<dbReference type="GO" id="GO:0020037">
    <property type="term" value="F:heme binding"/>
    <property type="evidence" value="ECO:0007669"/>
    <property type="project" value="TreeGrafter"/>
</dbReference>
<dbReference type="GO" id="GO:0097037">
    <property type="term" value="P:heme export"/>
    <property type="evidence" value="ECO:0007669"/>
    <property type="project" value="TreeGrafter"/>
</dbReference>
<keyword evidence="2 5" id="KW-0812">Transmembrane</keyword>
<accession>A0A2G4T617</accession>
<evidence type="ECO:0000256" key="3">
    <source>
        <dbReference type="ARBA" id="ARBA00022989"/>
    </source>
</evidence>
<feature type="transmembrane region" description="Helical" evidence="5">
    <location>
        <begin position="380"/>
        <end position="400"/>
    </location>
</feature>
<feature type="transmembrane region" description="Helical" evidence="5">
    <location>
        <begin position="126"/>
        <end position="149"/>
    </location>
</feature>
<dbReference type="PANTHER" id="PTHR10924">
    <property type="entry name" value="MAJOR FACILITATOR SUPERFAMILY PROTEIN-RELATED"/>
    <property type="match status" value="1"/>
</dbReference>
<feature type="transmembrane region" description="Helical" evidence="5">
    <location>
        <begin position="412"/>
        <end position="431"/>
    </location>
</feature>
<dbReference type="GO" id="GO:0015232">
    <property type="term" value="F:heme transmembrane transporter activity"/>
    <property type="evidence" value="ECO:0007669"/>
    <property type="project" value="TreeGrafter"/>
</dbReference>
<comment type="subcellular location">
    <subcellularLocation>
        <location evidence="1">Membrane</location>
        <topology evidence="1">Multi-pass membrane protein</topology>
    </subcellularLocation>
</comment>
<proteinExistence type="predicted"/>
<feature type="transmembrane region" description="Helical" evidence="5">
    <location>
        <begin position="321"/>
        <end position="337"/>
    </location>
</feature>
<dbReference type="Gene3D" id="1.20.1250.20">
    <property type="entry name" value="MFS general substrate transporter like domains"/>
    <property type="match status" value="2"/>
</dbReference>
<reference evidence="6 7" key="1">
    <citation type="journal article" date="2016" name="Proc. Natl. Acad. Sci. U.S.A.">
        <title>Lipid metabolic changes in an early divergent fungus govern the establishment of a mutualistic symbiosis with endobacteria.</title>
        <authorList>
            <person name="Lastovetsky O.A."/>
            <person name="Gaspar M.L."/>
            <person name="Mondo S.J."/>
            <person name="LaButti K.M."/>
            <person name="Sandor L."/>
            <person name="Grigoriev I.V."/>
            <person name="Henry S.A."/>
            <person name="Pawlowska T.E."/>
        </authorList>
    </citation>
    <scope>NUCLEOTIDE SEQUENCE [LARGE SCALE GENOMIC DNA]</scope>
    <source>
        <strain evidence="6 7">ATCC 52813</strain>
    </source>
</reference>
<dbReference type="PANTHER" id="PTHR10924:SF4">
    <property type="entry name" value="GH15861P"/>
    <property type="match status" value="1"/>
</dbReference>
<feature type="transmembrane region" description="Helical" evidence="5">
    <location>
        <begin position="99"/>
        <end position="120"/>
    </location>
</feature>
<feature type="transmembrane region" description="Helical" evidence="5">
    <location>
        <begin position="343"/>
        <end position="368"/>
    </location>
</feature>
<evidence type="ECO:0000256" key="5">
    <source>
        <dbReference type="SAM" id="Phobius"/>
    </source>
</evidence>
<feature type="transmembrane region" description="Helical" evidence="5">
    <location>
        <begin position="20"/>
        <end position="49"/>
    </location>
</feature>